<accession>A0ACC3B1U2</accession>
<comment type="caution">
    <text evidence="1">The sequence shown here is derived from an EMBL/GenBank/DDBJ whole genome shotgun (WGS) entry which is preliminary data.</text>
</comment>
<gene>
    <name evidence="1" type="ORF">N8T08_005703</name>
</gene>
<name>A0ACC3B1U2_9EURO</name>
<reference evidence="1 2" key="1">
    <citation type="journal article" date="2023" name="ACS Omega">
        <title>Identification of the Neoaspergillic Acid Biosynthesis Gene Cluster by Establishing an In Vitro CRISPR-Ribonucleoprotein Genetic System in Aspergillus melleus.</title>
        <authorList>
            <person name="Yuan B."/>
            <person name="Grau M.F."/>
            <person name="Murata R.M."/>
            <person name="Torok T."/>
            <person name="Venkateswaran K."/>
            <person name="Stajich J.E."/>
            <person name="Wang C.C.C."/>
        </authorList>
    </citation>
    <scope>NUCLEOTIDE SEQUENCE [LARGE SCALE GENOMIC DNA]</scope>
    <source>
        <strain evidence="1 2">IMV 1140</strain>
    </source>
</reference>
<sequence length="1153" mass="120847">MSSGTARNLGSGFSPSPKRTPRKLNVPESNPLKDPEPPSTPSPQRSQSQTASQLGQGAGEQEQRDLSTASPAPAAEDTRSQASGSVSGLGGKMSSIAGGIAGGLKIAVSGVSRLGQGGSSSQVGDTVGQVGETVEQTLDLSALKGLEVGQEGGIADSAGNVLGRIVEGDPRDLVGYVVNENGEILDQDGDLIGRAEIIPEAAQKVAGAVEEAVAVTELSALAGKEVNDEGLVKDDDGTVIGKVVEGEAQDLVGFTANEEGKILDQDGDLVGKVDVVAKQTADEATSVAQDAGSLAEGAAPSEGKVSGAESAAGSGTARAKSGVDEAAEGVQDLSVDENKSKAYDATSKADDATSKADTSSKLDETRSKAESGSKIDDAESKADEAGSKIDETGSKAEETTSKAPDDATDVSADFQPAKEEQEAKEGEGEEEEPKLPPLSILEGLTTNKTGNIISPSTGKPIGKVVEGDVKRLARGGNQLDAKGQFWDNRGNVIGKAETLPTQEYEEEAMFAGLEGLHVVEDGFVEDDNGKRVGKIVEGDAKKVLGRAVDQDGEVTDSHGNVIAKAEHYEEPEAEPEAEPEMIDLSSLNGLSPNKLGLVIGPKGIPIGRVVEGNPKELAGKEIDDGVIYDGRKPVGRVELIPEEEREKKAEGPFAGLEGLVVDDQGFVIDENGNQVGKITEGDIKQLRGRSVDEDGDVIDKFGSVKGHAEPYTPPEEEPQPEVDLSILEGKVVNKFGNVVDGSGTVFGRLVEGDKRLAGRKVDRYGQIWGDNGEVIGRAELIPGAEEEKPEGSFYGVEGAVVGKDGVVVDGSGRIIGRVIEGDAKKLEGRKVDEDGDILDKNGNSLGRAERWEPEEKKRTVNPMSGRKVTREGEVRDADGNLIGKLTSGNLPTLVGKEVDDNGFVVDNDGNKLGECTLIENIPEPEPEGPEPEPEPEEPEPTKEELEAQKDRELAKKMSAIVGQTLDRVRPICKMILDYIDKAERTPKDELDEEELVKNVKPLIEEAGSILQECNGAIRALDPDGHIAATAKARAASHEASPEEYALADQIKELTDTVVSTIEKGKRLIADMPHAKKELNPLWALLSEPLFQIIAAVGLLLTGVLGLVGRLLEGLGLGPLVHGLLGGLGLDKLLSGLGLTSLTDALGITGKKKK</sequence>
<dbReference type="EMBL" id="JAOPJF010000032">
    <property type="protein sequence ID" value="KAK1144290.1"/>
    <property type="molecule type" value="Genomic_DNA"/>
</dbReference>
<dbReference type="Proteomes" id="UP001177260">
    <property type="component" value="Unassembled WGS sequence"/>
</dbReference>
<evidence type="ECO:0000313" key="1">
    <source>
        <dbReference type="EMBL" id="KAK1144290.1"/>
    </source>
</evidence>
<evidence type="ECO:0000313" key="2">
    <source>
        <dbReference type="Proteomes" id="UP001177260"/>
    </source>
</evidence>
<organism evidence="1 2">
    <name type="scientific">Aspergillus melleus</name>
    <dbReference type="NCBI Taxonomy" id="138277"/>
    <lineage>
        <taxon>Eukaryota</taxon>
        <taxon>Fungi</taxon>
        <taxon>Dikarya</taxon>
        <taxon>Ascomycota</taxon>
        <taxon>Pezizomycotina</taxon>
        <taxon>Eurotiomycetes</taxon>
        <taxon>Eurotiomycetidae</taxon>
        <taxon>Eurotiales</taxon>
        <taxon>Aspergillaceae</taxon>
        <taxon>Aspergillus</taxon>
        <taxon>Aspergillus subgen. Circumdati</taxon>
    </lineage>
</organism>
<keyword evidence="2" id="KW-1185">Reference proteome</keyword>
<protein>
    <submittedName>
        <fullName evidence="1">Uncharacterized protein</fullName>
    </submittedName>
</protein>
<proteinExistence type="predicted"/>